<sequence>MRRNTTCRRNRAFSNLFTSLTKSYCRHRLVHSQKLEANVQTLATIQTTDNNFSSSPQQACTTLQPTCSNQYQDLPIEQVTYTRFYNILESLQMITRITT</sequence>
<proteinExistence type="predicted"/>
<accession>A0A8T0IN80</accession>
<gene>
    <name evidence="1" type="ORF">KC19_3G213000</name>
</gene>
<evidence type="ECO:0000313" key="2">
    <source>
        <dbReference type="Proteomes" id="UP000822688"/>
    </source>
</evidence>
<name>A0A8T0IN80_CERPU</name>
<reference evidence="1" key="1">
    <citation type="submission" date="2020-06" db="EMBL/GenBank/DDBJ databases">
        <title>WGS assembly of Ceratodon purpureus strain R40.</title>
        <authorList>
            <person name="Carey S.B."/>
            <person name="Jenkins J."/>
            <person name="Shu S."/>
            <person name="Lovell J.T."/>
            <person name="Sreedasyam A."/>
            <person name="Maumus F."/>
            <person name="Tiley G.P."/>
            <person name="Fernandez-Pozo N."/>
            <person name="Barry K."/>
            <person name="Chen C."/>
            <person name="Wang M."/>
            <person name="Lipzen A."/>
            <person name="Daum C."/>
            <person name="Saski C.A."/>
            <person name="Payton A.C."/>
            <person name="Mcbreen J.C."/>
            <person name="Conrad R.E."/>
            <person name="Kollar L.M."/>
            <person name="Olsson S."/>
            <person name="Huttunen S."/>
            <person name="Landis J.B."/>
            <person name="Wickett N.J."/>
            <person name="Johnson M.G."/>
            <person name="Rensing S.A."/>
            <person name="Grimwood J."/>
            <person name="Schmutz J."/>
            <person name="Mcdaniel S.F."/>
        </authorList>
    </citation>
    <scope>NUCLEOTIDE SEQUENCE</scope>
    <source>
        <strain evidence="1">R40</strain>
    </source>
</reference>
<protein>
    <submittedName>
        <fullName evidence="1">Uncharacterized protein</fullName>
    </submittedName>
</protein>
<dbReference type="EMBL" id="CM026423">
    <property type="protein sequence ID" value="KAG0584475.1"/>
    <property type="molecule type" value="Genomic_DNA"/>
</dbReference>
<comment type="caution">
    <text evidence="1">The sequence shown here is derived from an EMBL/GenBank/DDBJ whole genome shotgun (WGS) entry which is preliminary data.</text>
</comment>
<organism evidence="1 2">
    <name type="scientific">Ceratodon purpureus</name>
    <name type="common">Fire moss</name>
    <name type="synonym">Dicranum purpureum</name>
    <dbReference type="NCBI Taxonomy" id="3225"/>
    <lineage>
        <taxon>Eukaryota</taxon>
        <taxon>Viridiplantae</taxon>
        <taxon>Streptophyta</taxon>
        <taxon>Embryophyta</taxon>
        <taxon>Bryophyta</taxon>
        <taxon>Bryophytina</taxon>
        <taxon>Bryopsida</taxon>
        <taxon>Dicranidae</taxon>
        <taxon>Pseudoditrichales</taxon>
        <taxon>Ditrichaceae</taxon>
        <taxon>Ceratodon</taxon>
    </lineage>
</organism>
<evidence type="ECO:0000313" key="1">
    <source>
        <dbReference type="EMBL" id="KAG0584475.1"/>
    </source>
</evidence>
<dbReference type="AlphaFoldDB" id="A0A8T0IN80"/>
<dbReference type="Proteomes" id="UP000822688">
    <property type="component" value="Chromosome 3"/>
</dbReference>
<keyword evidence="2" id="KW-1185">Reference proteome</keyword>